<feature type="compositionally biased region" description="Polar residues" evidence="1">
    <location>
        <begin position="22"/>
        <end position="38"/>
    </location>
</feature>
<accession>A0A7S0FGT9</accession>
<proteinExistence type="predicted"/>
<gene>
    <name evidence="3" type="ORF">PBAH0796_LOCUS13197</name>
</gene>
<evidence type="ECO:0000313" key="3">
    <source>
        <dbReference type="EMBL" id="CAD8357830.1"/>
    </source>
</evidence>
<name>A0A7S0FGT9_9DINO</name>
<evidence type="ECO:0000256" key="1">
    <source>
        <dbReference type="SAM" id="MobiDB-lite"/>
    </source>
</evidence>
<keyword evidence="2" id="KW-1133">Transmembrane helix</keyword>
<feature type="compositionally biased region" description="Basic and acidic residues" evidence="1">
    <location>
        <begin position="155"/>
        <end position="167"/>
    </location>
</feature>
<evidence type="ECO:0000256" key="2">
    <source>
        <dbReference type="SAM" id="Phobius"/>
    </source>
</evidence>
<feature type="compositionally biased region" description="Polar residues" evidence="1">
    <location>
        <begin position="185"/>
        <end position="194"/>
    </location>
</feature>
<feature type="compositionally biased region" description="Polar residues" evidence="1">
    <location>
        <begin position="140"/>
        <end position="154"/>
    </location>
</feature>
<keyword evidence="2" id="KW-0812">Transmembrane</keyword>
<protein>
    <submittedName>
        <fullName evidence="3">Uncharacterized protein</fullName>
    </submittedName>
</protein>
<feature type="compositionally biased region" description="Low complexity" evidence="1">
    <location>
        <begin position="12"/>
        <end position="21"/>
    </location>
</feature>
<dbReference type="AlphaFoldDB" id="A0A7S0FGT9"/>
<reference evidence="3" key="1">
    <citation type="submission" date="2021-01" db="EMBL/GenBank/DDBJ databases">
        <authorList>
            <person name="Corre E."/>
            <person name="Pelletier E."/>
            <person name="Niang G."/>
            <person name="Scheremetjew M."/>
            <person name="Finn R."/>
            <person name="Kale V."/>
            <person name="Holt S."/>
            <person name="Cochrane G."/>
            <person name="Meng A."/>
            <person name="Brown T."/>
            <person name="Cohen L."/>
        </authorList>
    </citation>
    <scope>NUCLEOTIDE SEQUENCE</scope>
    <source>
        <strain evidence="3">Pbaha01</strain>
    </source>
</reference>
<sequence length="288" mass="29729">MPAQPSSRRYGAIASASPAAATQQHLPQPGTAASSSRSPPGEVDSDGDPEHASKAGFHLPSSKTTRKVAGKASKAATKGAAKMASAFKKRLSRAQAPREAATDGARVIGSVEDTTGLMDVSEAGADGEIHGSDTEEGTPSKGSTMNQESPQQSTDSDRIPGRSRERLGASTPDATRGRQERAKATGSSKRSQPIETWDSKAFKACRPLQVPSIWDIPTSRFPEPLPAPLDVEAPALPVVTVSVKDTAKAVARIAASPKPSNVRRAILVLGSLSLVAVAAVVLASLQGS</sequence>
<feature type="region of interest" description="Disordered" evidence="1">
    <location>
        <begin position="1"/>
        <end position="197"/>
    </location>
</feature>
<dbReference type="EMBL" id="HBEG01021791">
    <property type="protein sequence ID" value="CAD8357830.1"/>
    <property type="molecule type" value="Transcribed_RNA"/>
</dbReference>
<organism evidence="3">
    <name type="scientific">Pyrodinium bahamense</name>
    <dbReference type="NCBI Taxonomy" id="73915"/>
    <lineage>
        <taxon>Eukaryota</taxon>
        <taxon>Sar</taxon>
        <taxon>Alveolata</taxon>
        <taxon>Dinophyceae</taxon>
        <taxon>Gonyaulacales</taxon>
        <taxon>Pyrocystaceae</taxon>
        <taxon>Pyrodinium</taxon>
    </lineage>
</organism>
<keyword evidence="2" id="KW-0472">Membrane</keyword>
<feature type="compositionally biased region" description="Low complexity" evidence="1">
    <location>
        <begin position="70"/>
        <end position="86"/>
    </location>
</feature>
<feature type="transmembrane region" description="Helical" evidence="2">
    <location>
        <begin position="265"/>
        <end position="285"/>
    </location>
</feature>